<evidence type="ECO:0000256" key="3">
    <source>
        <dbReference type="ARBA" id="ARBA00022692"/>
    </source>
</evidence>
<evidence type="ECO:0000256" key="7">
    <source>
        <dbReference type="SAM" id="Phobius"/>
    </source>
</evidence>
<comment type="similarity">
    <text evidence="2">Belongs to the nucleobase:cation symporter-2 (NCS2) (TC 2.A.40) family.</text>
</comment>
<feature type="transmembrane region" description="Helical" evidence="7">
    <location>
        <begin position="12"/>
        <end position="30"/>
    </location>
</feature>
<dbReference type="GO" id="GO:0016020">
    <property type="term" value="C:membrane"/>
    <property type="evidence" value="ECO:0007669"/>
    <property type="project" value="UniProtKB-SubCell"/>
</dbReference>
<dbReference type="VEuPathDB" id="CryptoDB:Cvel_19244"/>
<feature type="non-terminal residue" evidence="8">
    <location>
        <position position="1"/>
    </location>
</feature>
<evidence type="ECO:0000313" key="8">
    <source>
        <dbReference type="EMBL" id="CEM20032.1"/>
    </source>
</evidence>
<sequence length="360" mass="37892">VGGLLASIPDPVFGGMYLALFGIITGVGISQLQHVDLGSMRNVMIIGFSLLLGFVLPAFAKADAEGDRKMDTGNEAATQVLYIVLSTNMAVTGVAAAILDNLLPGTDEERGIYKWRQIDTPPPESTSSSPEGSEHRESAVPLGVVGGQSDETAEENGLTVEERQQIEVEKIYNPPGIEALNRCCPSLLRFLPFLPVPGRLESHKKESGKATKEDPEEEGDNTNGDAHHQDLPANRKPTKAVHPQAETEGEKEKERGEGAEGLRTFAGPGPRASSSSTLPWAPLEMSSAELLQDTEGDREVNRNGGLNVNSALSSPSDGGPFISGDGVGNGEAASASDPAGVTRGFESVGVEGRIGEGRTR</sequence>
<gene>
    <name evidence="8" type="ORF">Cvel_19244</name>
</gene>
<comment type="subcellular location">
    <subcellularLocation>
        <location evidence="1">Membrane</location>
        <topology evidence="1">Multi-pass membrane protein</topology>
    </subcellularLocation>
</comment>
<feature type="compositionally biased region" description="Polar residues" evidence="6">
    <location>
        <begin position="304"/>
        <end position="316"/>
    </location>
</feature>
<dbReference type="InterPro" id="IPR006043">
    <property type="entry name" value="NCS2"/>
</dbReference>
<feature type="region of interest" description="Disordered" evidence="6">
    <location>
        <begin position="198"/>
        <end position="360"/>
    </location>
</feature>
<feature type="compositionally biased region" description="Basic and acidic residues" evidence="6">
    <location>
        <begin position="200"/>
        <end position="213"/>
    </location>
</feature>
<protein>
    <submittedName>
        <fullName evidence="8">Uncharacterized protein</fullName>
    </submittedName>
</protein>
<evidence type="ECO:0000256" key="1">
    <source>
        <dbReference type="ARBA" id="ARBA00004141"/>
    </source>
</evidence>
<dbReference type="GO" id="GO:0022857">
    <property type="term" value="F:transmembrane transporter activity"/>
    <property type="evidence" value="ECO:0007669"/>
    <property type="project" value="InterPro"/>
</dbReference>
<dbReference type="PANTHER" id="PTHR11119">
    <property type="entry name" value="XANTHINE-URACIL / VITAMIN C PERMEASE FAMILY MEMBER"/>
    <property type="match status" value="1"/>
</dbReference>
<evidence type="ECO:0000256" key="2">
    <source>
        <dbReference type="ARBA" id="ARBA00008821"/>
    </source>
</evidence>
<feature type="transmembrane region" description="Helical" evidence="7">
    <location>
        <begin position="80"/>
        <end position="103"/>
    </location>
</feature>
<reference evidence="8" key="1">
    <citation type="submission" date="2014-11" db="EMBL/GenBank/DDBJ databases">
        <authorList>
            <person name="Otto D Thomas"/>
            <person name="Naeem Raeece"/>
        </authorList>
    </citation>
    <scope>NUCLEOTIDE SEQUENCE</scope>
</reference>
<evidence type="ECO:0000256" key="4">
    <source>
        <dbReference type="ARBA" id="ARBA00022989"/>
    </source>
</evidence>
<evidence type="ECO:0000256" key="5">
    <source>
        <dbReference type="ARBA" id="ARBA00023136"/>
    </source>
</evidence>
<feature type="transmembrane region" description="Helical" evidence="7">
    <location>
        <begin position="42"/>
        <end position="60"/>
    </location>
</feature>
<dbReference type="AlphaFoldDB" id="A0A0G4FXA8"/>
<proteinExistence type="inferred from homology"/>
<feature type="region of interest" description="Disordered" evidence="6">
    <location>
        <begin position="116"/>
        <end position="161"/>
    </location>
</feature>
<keyword evidence="5 7" id="KW-0472">Membrane</keyword>
<evidence type="ECO:0000256" key="6">
    <source>
        <dbReference type="SAM" id="MobiDB-lite"/>
    </source>
</evidence>
<accession>A0A0G4FXA8</accession>
<name>A0A0G4FXA8_9ALVE</name>
<feature type="compositionally biased region" description="Basic and acidic residues" evidence="6">
    <location>
        <begin position="248"/>
        <end position="260"/>
    </location>
</feature>
<dbReference type="Pfam" id="PF00860">
    <property type="entry name" value="Xan_ur_permease"/>
    <property type="match status" value="1"/>
</dbReference>
<keyword evidence="3 7" id="KW-0812">Transmembrane</keyword>
<dbReference type="EMBL" id="CDMZ01000712">
    <property type="protein sequence ID" value="CEM20032.1"/>
    <property type="molecule type" value="Genomic_DNA"/>
</dbReference>
<keyword evidence="4 7" id="KW-1133">Transmembrane helix</keyword>
<organism evidence="8">
    <name type="scientific">Chromera velia CCMP2878</name>
    <dbReference type="NCBI Taxonomy" id="1169474"/>
    <lineage>
        <taxon>Eukaryota</taxon>
        <taxon>Sar</taxon>
        <taxon>Alveolata</taxon>
        <taxon>Colpodellida</taxon>
        <taxon>Chromeraceae</taxon>
        <taxon>Chromera</taxon>
    </lineage>
</organism>